<dbReference type="GO" id="GO:0008889">
    <property type="term" value="F:glycerophosphodiester phosphodiesterase activity"/>
    <property type="evidence" value="ECO:0007669"/>
    <property type="project" value="TreeGrafter"/>
</dbReference>
<feature type="domain" description="GP-PDE" evidence="1">
    <location>
        <begin position="22"/>
        <end position="279"/>
    </location>
</feature>
<proteinExistence type="predicted"/>
<name>A0A939FZN2_9HYPH</name>
<dbReference type="InterPro" id="IPR030395">
    <property type="entry name" value="GP_PDE_dom"/>
</dbReference>
<organism evidence="2 3">
    <name type="scientific">Jiella flava</name>
    <dbReference type="NCBI Taxonomy" id="2816857"/>
    <lineage>
        <taxon>Bacteria</taxon>
        <taxon>Pseudomonadati</taxon>
        <taxon>Pseudomonadota</taxon>
        <taxon>Alphaproteobacteria</taxon>
        <taxon>Hyphomicrobiales</taxon>
        <taxon>Aurantimonadaceae</taxon>
        <taxon>Jiella</taxon>
    </lineage>
</organism>
<evidence type="ECO:0000313" key="2">
    <source>
        <dbReference type="EMBL" id="MBO0662462.1"/>
    </source>
</evidence>
<dbReference type="Gene3D" id="3.20.20.190">
    <property type="entry name" value="Phosphatidylinositol (PI) phosphodiesterase"/>
    <property type="match status" value="1"/>
</dbReference>
<dbReference type="PANTHER" id="PTHR46320">
    <property type="entry name" value="GLYCEROPHOSPHODIESTER PHOSPHODIESTERASE 1"/>
    <property type="match status" value="1"/>
</dbReference>
<dbReference type="SUPFAM" id="SSF51695">
    <property type="entry name" value="PLC-like phosphodiesterases"/>
    <property type="match status" value="1"/>
</dbReference>
<dbReference type="InterPro" id="IPR032160">
    <property type="entry name" value="DUF4996"/>
</dbReference>
<protein>
    <submittedName>
        <fullName evidence="2">Glycerophosphodiester phosphodiesterase family protein</fullName>
    </submittedName>
</protein>
<dbReference type="EMBL" id="JAFMPP010000005">
    <property type="protein sequence ID" value="MBO0662462.1"/>
    <property type="molecule type" value="Genomic_DNA"/>
</dbReference>
<dbReference type="PANTHER" id="PTHR46320:SF1">
    <property type="entry name" value="GLYCEROPHOSPHODIESTER PHOSPHODIESTERASE 1"/>
    <property type="match status" value="1"/>
</dbReference>
<gene>
    <name evidence="2" type="ORF">J1C48_07740</name>
</gene>
<dbReference type="GO" id="GO:0005886">
    <property type="term" value="C:plasma membrane"/>
    <property type="evidence" value="ECO:0007669"/>
    <property type="project" value="TreeGrafter"/>
</dbReference>
<comment type="caution">
    <text evidence="2">The sequence shown here is derived from an EMBL/GenBank/DDBJ whole genome shotgun (WGS) entry which is preliminary data.</text>
</comment>
<dbReference type="PROSITE" id="PS51704">
    <property type="entry name" value="GP_PDE"/>
    <property type="match status" value="1"/>
</dbReference>
<reference evidence="2" key="1">
    <citation type="submission" date="2021-03" db="EMBL/GenBank/DDBJ databases">
        <title>Whole genome sequence of Jiella sp. CQZ9-1.</title>
        <authorList>
            <person name="Tuo L."/>
        </authorList>
    </citation>
    <scope>NUCLEOTIDE SEQUENCE</scope>
    <source>
        <strain evidence="2">CQZ9-1</strain>
    </source>
</reference>
<dbReference type="AlphaFoldDB" id="A0A939FZN2"/>
<dbReference type="GO" id="GO:0070291">
    <property type="term" value="P:N-acylethanolamine metabolic process"/>
    <property type="evidence" value="ECO:0007669"/>
    <property type="project" value="TreeGrafter"/>
</dbReference>
<keyword evidence="3" id="KW-1185">Reference proteome</keyword>
<evidence type="ECO:0000259" key="1">
    <source>
        <dbReference type="PROSITE" id="PS51704"/>
    </source>
</evidence>
<evidence type="ECO:0000313" key="3">
    <source>
        <dbReference type="Proteomes" id="UP000664122"/>
    </source>
</evidence>
<dbReference type="GO" id="GO:0006644">
    <property type="term" value="P:phospholipid metabolic process"/>
    <property type="evidence" value="ECO:0007669"/>
    <property type="project" value="TreeGrafter"/>
</dbReference>
<dbReference type="CDD" id="cd08566">
    <property type="entry name" value="GDPD_AtGDE_like"/>
    <property type="match status" value="1"/>
</dbReference>
<dbReference type="Pfam" id="PF16387">
    <property type="entry name" value="DUF4996"/>
    <property type="match status" value="1"/>
</dbReference>
<sequence>MLPPKNAGGRLDALISRRNPNVLTVAHRGVWTRAPENSLAAIEAAIALGVDIVEIDAQSTADDVLVVMHDDAIDRTTTGNGIVAKLPYAAIQNKALLTGAGGPDATPSNETIPLLAEALEAARGRITVNIDTKYGRDLVAVADLVVDLGMTEDVIMKTEVNPDEKYHLAERLELIGKVNHMPLMNARPGQFAEDLRRIEPLGASMVEVKFERLADLQTARAELERQDIRLWVNTLDVSYNVDFCDSRAAQSPDDVWGTLIDCGVGAIQTDLSAAFRRWLTERGAAAG</sequence>
<dbReference type="InterPro" id="IPR017946">
    <property type="entry name" value="PLC-like_Pdiesterase_TIM-brl"/>
</dbReference>
<accession>A0A939FZN2</accession>
<dbReference type="Pfam" id="PF03009">
    <property type="entry name" value="GDPD"/>
    <property type="match status" value="1"/>
</dbReference>
<dbReference type="Proteomes" id="UP000664122">
    <property type="component" value="Unassembled WGS sequence"/>
</dbReference>
<dbReference type="RefSeq" id="WP_207257252.1">
    <property type="nucleotide sequence ID" value="NZ_JAFMPP010000005.1"/>
</dbReference>
<dbReference type="GO" id="GO:0006580">
    <property type="term" value="P:ethanolamine metabolic process"/>
    <property type="evidence" value="ECO:0007669"/>
    <property type="project" value="TreeGrafter"/>
</dbReference>